<keyword evidence="9" id="KW-1185">Reference proteome</keyword>
<comment type="function">
    <text evidence="6">Phosphodiesterase responsible for the U6 snRNA 3' end processing. Acts as an exoribonuclease (RNase) responsible for trimming the poly(U) tract of the last nucleotides in the pre-U6 snRNA molecule, leading to the formation of mature U6 snRNA.</text>
</comment>
<keyword evidence="4 6" id="KW-0539">Nucleus</keyword>
<dbReference type="Proteomes" id="UP001652621">
    <property type="component" value="Unplaced"/>
</dbReference>
<accession>A0A1I8M3B7</accession>
<dbReference type="GO" id="GO:0016829">
    <property type="term" value="F:lyase activity"/>
    <property type="evidence" value="ECO:0007669"/>
    <property type="project" value="UniProtKB-KW"/>
</dbReference>
<evidence type="ECO:0000256" key="5">
    <source>
        <dbReference type="ARBA" id="ARBA00029300"/>
    </source>
</evidence>
<protein>
    <recommendedName>
        <fullName evidence="6">U6 snRNA phosphodiesterase</fullName>
        <ecNumber evidence="6">3.1.4.-</ecNumber>
    </recommendedName>
</protein>
<dbReference type="OrthoDB" id="49151at2759"/>
<dbReference type="HAMAP" id="MF_03040">
    <property type="entry name" value="USB1"/>
    <property type="match status" value="1"/>
</dbReference>
<evidence type="ECO:0000313" key="10">
    <source>
        <dbReference type="RefSeq" id="XP_058986533.1"/>
    </source>
</evidence>
<dbReference type="STRING" id="7370.A0A1I8M3B7"/>
<dbReference type="KEGG" id="mde:101887384"/>
<dbReference type="EC" id="3.1.4.-" evidence="6"/>
<organism evidence="8">
    <name type="scientific">Musca domestica</name>
    <name type="common">House fly</name>
    <dbReference type="NCBI Taxonomy" id="7370"/>
    <lineage>
        <taxon>Eukaryota</taxon>
        <taxon>Metazoa</taxon>
        <taxon>Ecdysozoa</taxon>
        <taxon>Arthropoda</taxon>
        <taxon>Hexapoda</taxon>
        <taxon>Insecta</taxon>
        <taxon>Pterygota</taxon>
        <taxon>Neoptera</taxon>
        <taxon>Endopterygota</taxon>
        <taxon>Diptera</taxon>
        <taxon>Brachycera</taxon>
        <taxon>Muscomorpha</taxon>
        <taxon>Muscoidea</taxon>
        <taxon>Muscidae</taxon>
        <taxon>Musca</taxon>
    </lineage>
</organism>
<evidence type="ECO:0000256" key="4">
    <source>
        <dbReference type="ARBA" id="ARBA00023242"/>
    </source>
</evidence>
<dbReference type="Pfam" id="PF09749">
    <property type="entry name" value="HVSL"/>
    <property type="match status" value="1"/>
</dbReference>
<evidence type="ECO:0000256" key="1">
    <source>
        <dbReference type="ARBA" id="ARBA00022722"/>
    </source>
</evidence>
<dbReference type="PANTHER" id="PTHR13522:SF3">
    <property type="entry name" value="U6 SNRNA PHOSPHODIESTERASE 1"/>
    <property type="match status" value="1"/>
</dbReference>
<feature type="region of interest" description="Disordered" evidence="7">
    <location>
        <begin position="1"/>
        <end position="21"/>
    </location>
</feature>
<evidence type="ECO:0000313" key="9">
    <source>
        <dbReference type="Proteomes" id="UP001652621"/>
    </source>
</evidence>
<evidence type="ECO:0000256" key="7">
    <source>
        <dbReference type="SAM" id="MobiDB-lite"/>
    </source>
</evidence>
<dbReference type="EnsemblMetazoa" id="MDOA000818-RA">
    <property type="protein sequence ID" value="MDOA000818-PA"/>
    <property type="gene ID" value="MDOA000818"/>
</dbReference>
<dbReference type="SUPFAM" id="SSF55144">
    <property type="entry name" value="LigT-like"/>
    <property type="match status" value="1"/>
</dbReference>
<evidence type="ECO:0000256" key="6">
    <source>
        <dbReference type="HAMAP-Rule" id="MF_03040"/>
    </source>
</evidence>
<dbReference type="AlphaFoldDB" id="A0A1I8M3B7"/>
<dbReference type="GO" id="GO:0005634">
    <property type="term" value="C:nucleus"/>
    <property type="evidence" value="ECO:0007669"/>
    <property type="project" value="UniProtKB-SubCell"/>
</dbReference>
<dbReference type="GO" id="GO:0034477">
    <property type="term" value="P:U6 snRNA 3'-end processing"/>
    <property type="evidence" value="ECO:0007669"/>
    <property type="project" value="UniProtKB-UniRule"/>
</dbReference>
<dbReference type="VEuPathDB" id="VectorBase:MDOMA2_002784"/>
<feature type="active site" description="Proton donor/acceptor" evidence="6">
    <location>
        <position position="109"/>
    </location>
</feature>
<reference evidence="8" key="1">
    <citation type="submission" date="2020-05" db="UniProtKB">
        <authorList>
            <consortium name="EnsemblMetazoa"/>
        </authorList>
    </citation>
    <scope>IDENTIFICATION</scope>
    <source>
        <strain evidence="8">Aabys</strain>
    </source>
</reference>
<reference evidence="10" key="2">
    <citation type="submission" date="2025-05" db="UniProtKB">
        <authorList>
            <consortium name="RefSeq"/>
        </authorList>
    </citation>
    <scope>IDENTIFICATION</scope>
    <source>
        <strain evidence="10">Aabys</strain>
        <tissue evidence="10">Whole body</tissue>
    </source>
</reference>
<dbReference type="RefSeq" id="XP_058986533.1">
    <property type="nucleotide sequence ID" value="XM_059130550.1"/>
</dbReference>
<dbReference type="eggNOG" id="KOG3102">
    <property type="taxonomic scope" value="Eukaryota"/>
</dbReference>
<keyword evidence="2 6" id="KW-0378">Hydrolase</keyword>
<comment type="similarity">
    <text evidence="6">Belongs to the 2H phosphoesterase superfamily. USB1 family.</text>
</comment>
<dbReference type="GO" id="GO:1990838">
    <property type="term" value="F:poly(U)-specific exoribonuclease activity, producing 3' uridine cyclic phosphate ends"/>
    <property type="evidence" value="ECO:0007669"/>
    <property type="project" value="UniProtKB-UniRule"/>
</dbReference>
<dbReference type="RefSeq" id="XP_005178112.2">
    <property type="nucleotide sequence ID" value="XM_005178055.4"/>
</dbReference>
<comment type="subcellular location">
    <subcellularLocation>
        <location evidence="6">Nucleus</location>
    </subcellularLocation>
</comment>
<proteinExistence type="inferred from homology"/>
<dbReference type="VEuPathDB" id="VectorBase:MDOA000818"/>
<dbReference type="Gene3D" id="3.90.1140.10">
    <property type="entry name" value="Cyclic phosphodiesterase"/>
    <property type="match status" value="1"/>
</dbReference>
<dbReference type="InterPro" id="IPR009097">
    <property type="entry name" value="Cyclic_Pdiesterase"/>
</dbReference>
<comment type="catalytic activity">
    <reaction evidence="5">
        <text>a 3'-end uridylyl-uridine-RNA = a 3'-end 2',3'-cyclophospho-uridine-RNA + uridine</text>
        <dbReference type="Rhea" id="RHEA:46052"/>
        <dbReference type="Rhea" id="RHEA-COMP:17384"/>
        <dbReference type="Rhea" id="RHEA-COMP:17385"/>
        <dbReference type="ChEBI" id="CHEBI:16704"/>
        <dbReference type="ChEBI" id="CHEBI:85643"/>
        <dbReference type="ChEBI" id="CHEBI:85644"/>
    </reaction>
    <physiologicalReaction direction="left-to-right" evidence="5">
        <dbReference type="Rhea" id="RHEA:46053"/>
    </physiologicalReaction>
</comment>
<gene>
    <name evidence="8" type="primary">101887384</name>
    <name evidence="10" type="synonym">LOC131806463</name>
</gene>
<sequence>MFLVNYSSTSESEAEEGEKEVDNHHIETKKLILPKATTLLGKRKLPDEDVVTDDPSKHQGRIRSFKHERGNWATYVFVATPKTLLEDLQELCLRQLDSKCDFKICPDLHISLSRTVVLQYHFIESFIKTLEEEFTATARFTISLSSLKAYTNAERTRTFLAIRVDDIHLEKMLEILKKVDRVMLNFKLAKFYEDPSFHISILWCLGDYVDEITKQLPDIVESIKDLLPVELKIDRLYCKSGFKEYNFELK</sequence>
<feature type="active site" description="Proton donor/acceptor" evidence="6">
    <location>
        <position position="198"/>
    </location>
</feature>
<dbReference type="PANTHER" id="PTHR13522">
    <property type="entry name" value="U6 SNRNA PHOSPHODIESTERASE 1"/>
    <property type="match status" value="1"/>
</dbReference>
<keyword evidence="3" id="KW-0456">Lyase</keyword>
<name>A0A1I8M3B7_MUSDO</name>
<evidence type="ECO:0000256" key="3">
    <source>
        <dbReference type="ARBA" id="ARBA00023239"/>
    </source>
</evidence>
<dbReference type="InterPro" id="IPR027521">
    <property type="entry name" value="Usb1"/>
</dbReference>
<evidence type="ECO:0000313" key="8">
    <source>
        <dbReference type="EnsemblMetazoa" id="MDOA000818-PA"/>
    </source>
</evidence>
<keyword evidence="1 6" id="KW-0540">Nuclease</keyword>
<evidence type="ECO:0000256" key="2">
    <source>
        <dbReference type="ARBA" id="ARBA00022801"/>
    </source>
</evidence>